<accession>A0A8B9T7F7</accession>
<feature type="compositionally biased region" description="Pro residues" evidence="6">
    <location>
        <begin position="197"/>
        <end position="206"/>
    </location>
</feature>
<dbReference type="InterPro" id="IPR002408">
    <property type="entry name" value="Natriuretic_peptide_brain"/>
</dbReference>
<organism evidence="7 8">
    <name type="scientific">Anas platyrhynchos</name>
    <name type="common">Mallard</name>
    <name type="synonym">Anas boschas</name>
    <dbReference type="NCBI Taxonomy" id="8839"/>
    <lineage>
        <taxon>Eukaryota</taxon>
        <taxon>Metazoa</taxon>
        <taxon>Chordata</taxon>
        <taxon>Craniata</taxon>
        <taxon>Vertebrata</taxon>
        <taxon>Euteleostomi</taxon>
        <taxon>Archelosauria</taxon>
        <taxon>Archosauria</taxon>
        <taxon>Dinosauria</taxon>
        <taxon>Saurischia</taxon>
        <taxon>Theropoda</taxon>
        <taxon>Coelurosauria</taxon>
        <taxon>Aves</taxon>
        <taxon>Neognathae</taxon>
        <taxon>Galloanserae</taxon>
        <taxon>Anseriformes</taxon>
        <taxon>Anatidae</taxon>
        <taxon>Anatinae</taxon>
        <taxon>Anas</taxon>
    </lineage>
</organism>
<dbReference type="GO" id="GO:0005179">
    <property type="term" value="F:hormone activity"/>
    <property type="evidence" value="ECO:0007669"/>
    <property type="project" value="InterPro"/>
</dbReference>
<evidence type="ECO:0000256" key="5">
    <source>
        <dbReference type="ARBA" id="ARBA00023157"/>
    </source>
</evidence>
<evidence type="ECO:0000256" key="1">
    <source>
        <dbReference type="ARBA" id="ARBA00004613"/>
    </source>
</evidence>
<dbReference type="SMART" id="SM00183">
    <property type="entry name" value="NAT_PEP"/>
    <property type="match status" value="1"/>
</dbReference>
<dbReference type="GO" id="GO:0097746">
    <property type="term" value="P:blood vessel diameter maintenance"/>
    <property type="evidence" value="ECO:0007669"/>
    <property type="project" value="UniProtKB-KW"/>
</dbReference>
<dbReference type="GO" id="GO:0019934">
    <property type="term" value="P:cGMP-mediated signaling"/>
    <property type="evidence" value="ECO:0007669"/>
    <property type="project" value="TreeGrafter"/>
</dbReference>
<dbReference type="GO" id="GO:0005615">
    <property type="term" value="C:extracellular space"/>
    <property type="evidence" value="ECO:0007669"/>
    <property type="project" value="TreeGrafter"/>
</dbReference>
<evidence type="ECO:0000256" key="4">
    <source>
        <dbReference type="ARBA" id="ARBA00022858"/>
    </source>
</evidence>
<feature type="compositionally biased region" description="Acidic residues" evidence="6">
    <location>
        <begin position="63"/>
        <end position="72"/>
    </location>
</feature>
<dbReference type="Proteomes" id="UP000694400">
    <property type="component" value="Chromosome 21"/>
</dbReference>
<dbReference type="PANTHER" id="PTHR14066">
    <property type="entry name" value="ATRIAL NATRIURETIC FACTOR PRECURSOR"/>
    <property type="match status" value="1"/>
</dbReference>
<reference evidence="7" key="3">
    <citation type="submission" date="2025-09" db="UniProtKB">
        <authorList>
            <consortium name="Ensembl"/>
        </authorList>
    </citation>
    <scope>IDENTIFICATION</scope>
</reference>
<evidence type="ECO:0000256" key="2">
    <source>
        <dbReference type="ARBA" id="ARBA00022525"/>
    </source>
</evidence>
<feature type="region of interest" description="Disordered" evidence="6">
    <location>
        <begin position="63"/>
        <end position="99"/>
    </location>
</feature>
<dbReference type="PANTHER" id="PTHR14066:SF10">
    <property type="entry name" value="NATRIURETIC PEPTIDES B"/>
    <property type="match status" value="1"/>
</dbReference>
<protein>
    <recommendedName>
        <fullName evidence="9">Natriuretic peptides A</fullName>
    </recommendedName>
</protein>
<dbReference type="GO" id="GO:0051427">
    <property type="term" value="F:hormone receptor binding"/>
    <property type="evidence" value="ECO:0007669"/>
    <property type="project" value="TreeGrafter"/>
</dbReference>
<evidence type="ECO:0008006" key="9">
    <source>
        <dbReference type="Google" id="ProtNLM"/>
    </source>
</evidence>
<dbReference type="AlphaFoldDB" id="A0A8B9T7F7"/>
<reference evidence="7" key="1">
    <citation type="submission" date="2019-08" db="EMBL/GenBank/DDBJ databases">
        <title>Three high-quality genomes provides insights into domestication of ducks.</title>
        <authorList>
            <person name="Hou Z.C."/>
            <person name="Zhu F."/>
            <person name="Yin Z.T."/>
            <person name="Zhang F."/>
        </authorList>
    </citation>
    <scope>NUCLEOTIDE SEQUENCE [LARGE SCALE GENOMIC DNA]</scope>
</reference>
<dbReference type="GO" id="GO:0007168">
    <property type="term" value="P:receptor guanylyl cyclase signaling pathway"/>
    <property type="evidence" value="ECO:0007669"/>
    <property type="project" value="TreeGrafter"/>
</dbReference>
<comment type="subcellular location">
    <subcellularLocation>
        <location evidence="1">Secreted</location>
    </subcellularLocation>
</comment>
<dbReference type="GO" id="GO:0003085">
    <property type="term" value="P:negative regulation of systemic arterial blood pressure"/>
    <property type="evidence" value="ECO:0007669"/>
    <property type="project" value="TreeGrafter"/>
</dbReference>
<feature type="region of interest" description="Disordered" evidence="6">
    <location>
        <begin position="175"/>
        <end position="223"/>
    </location>
</feature>
<dbReference type="InterPro" id="IPR000663">
    <property type="entry name" value="Natr_peptide"/>
</dbReference>
<reference evidence="7" key="2">
    <citation type="submission" date="2025-08" db="UniProtKB">
        <authorList>
            <consortium name="Ensembl"/>
        </authorList>
    </citation>
    <scope>IDENTIFICATION</scope>
</reference>
<dbReference type="Pfam" id="PF00212">
    <property type="entry name" value="ANP"/>
    <property type="match status" value="1"/>
</dbReference>
<dbReference type="GO" id="GO:0007218">
    <property type="term" value="P:neuropeptide signaling pathway"/>
    <property type="evidence" value="ECO:0007669"/>
    <property type="project" value="TreeGrafter"/>
</dbReference>
<dbReference type="InterPro" id="IPR050787">
    <property type="entry name" value="Natriuretic_peptide"/>
</dbReference>
<dbReference type="PRINTS" id="PR00712">
    <property type="entry name" value="BNATPEPTIDE"/>
</dbReference>
<name>A0A8B9T7F7_ANAPL</name>
<dbReference type="GO" id="GO:0006182">
    <property type="term" value="P:cGMP biosynthetic process"/>
    <property type="evidence" value="ECO:0007669"/>
    <property type="project" value="TreeGrafter"/>
</dbReference>
<evidence type="ECO:0000256" key="6">
    <source>
        <dbReference type="SAM" id="MobiDB-lite"/>
    </source>
</evidence>
<proteinExistence type="predicted"/>
<keyword evidence="3" id="KW-0732">Signal</keyword>
<keyword evidence="5" id="KW-1015">Disulfide bond</keyword>
<evidence type="ECO:0000313" key="8">
    <source>
        <dbReference type="Proteomes" id="UP000694400"/>
    </source>
</evidence>
<keyword evidence="2" id="KW-0964">Secreted</keyword>
<dbReference type="Ensembl" id="ENSAPLT00020018429.1">
    <property type="protein sequence ID" value="ENSAPLP00020017063.1"/>
    <property type="gene ID" value="ENSAPLG00020012250.1"/>
</dbReference>
<dbReference type="GO" id="GO:0005737">
    <property type="term" value="C:cytoplasm"/>
    <property type="evidence" value="ECO:0007669"/>
    <property type="project" value="TreeGrafter"/>
</dbReference>
<sequence length="223" mass="23620">DRIGCSCRLCAAGPGCCCSSCAGPGLRQPAVSTAAELRSLQDLLEALGQLRDEEGELALGEEPEAGAEDGGPEWDLPGTPLPAPSPTEPAEGQSRWRSLLSSSRRRHFSGCFGTRMERIGAQTGLGCNHYRARRSRLGPGAAPRLVPACHSPGDRGRRWGTPAALRPFSSRFLEEKEKLKPGPASSSLRAGIQPPGSHAPPTPSEPPRGWVRSNKPFVQSVAV</sequence>
<evidence type="ECO:0000256" key="3">
    <source>
        <dbReference type="ARBA" id="ARBA00022729"/>
    </source>
</evidence>
<keyword evidence="4" id="KW-0838">Vasoactive</keyword>
<evidence type="ECO:0000313" key="7">
    <source>
        <dbReference type="Ensembl" id="ENSAPLP00020017063.1"/>
    </source>
</evidence>